<evidence type="ECO:0000256" key="13">
    <source>
        <dbReference type="ARBA" id="ARBA00023136"/>
    </source>
</evidence>
<dbReference type="InterPro" id="IPR001505">
    <property type="entry name" value="Copper_CuA"/>
</dbReference>
<evidence type="ECO:0000259" key="22">
    <source>
        <dbReference type="PROSITE" id="PS51007"/>
    </source>
</evidence>
<reference evidence="23 24" key="1">
    <citation type="submission" date="2019-02" db="EMBL/GenBank/DDBJ databases">
        <title>Deep-cultivation of Planctomycetes and their phenomic and genomic characterization uncovers novel biology.</title>
        <authorList>
            <person name="Wiegand S."/>
            <person name="Jogler M."/>
            <person name="Boedeker C."/>
            <person name="Pinto D."/>
            <person name="Vollmers J."/>
            <person name="Rivas-Marin E."/>
            <person name="Kohn T."/>
            <person name="Peeters S.H."/>
            <person name="Heuer A."/>
            <person name="Rast P."/>
            <person name="Oberbeckmann S."/>
            <person name="Bunk B."/>
            <person name="Jeske O."/>
            <person name="Meyerdierks A."/>
            <person name="Storesund J.E."/>
            <person name="Kallscheuer N."/>
            <person name="Luecker S."/>
            <person name="Lage O.M."/>
            <person name="Pohl T."/>
            <person name="Merkel B.J."/>
            <person name="Hornburger P."/>
            <person name="Mueller R.-W."/>
            <person name="Bruemmer F."/>
            <person name="Labrenz M."/>
            <person name="Spormann A.M."/>
            <person name="Op den Camp H."/>
            <person name="Overmann J."/>
            <person name="Amann R."/>
            <person name="Jetten M.S.M."/>
            <person name="Mascher T."/>
            <person name="Medema M.H."/>
            <person name="Devos D.P."/>
            <person name="Kaster A.-K."/>
            <person name="Ovreas L."/>
            <person name="Rohde M."/>
            <person name="Galperin M.Y."/>
            <person name="Jogler C."/>
        </authorList>
    </citation>
    <scope>NUCLEOTIDE SEQUENCE [LARGE SCALE GENOMIC DNA]</scope>
    <source>
        <strain evidence="23 24">Pan189</strain>
    </source>
</reference>
<dbReference type="InterPro" id="IPR014222">
    <property type="entry name" value="Cyt_c_oxidase_su2"/>
</dbReference>
<dbReference type="PROSITE" id="PS50857">
    <property type="entry name" value="COX2_CUA"/>
    <property type="match status" value="1"/>
</dbReference>
<evidence type="ECO:0000256" key="4">
    <source>
        <dbReference type="ARBA" id="ARBA00022617"/>
    </source>
</evidence>
<evidence type="ECO:0000256" key="16">
    <source>
        <dbReference type="RuleBase" id="RU000456"/>
    </source>
</evidence>
<evidence type="ECO:0000256" key="15">
    <source>
        <dbReference type="PROSITE-ProRule" id="PRU00433"/>
    </source>
</evidence>
<feature type="domain" description="Cytochrome c" evidence="22">
    <location>
        <begin position="233"/>
        <end position="329"/>
    </location>
</feature>
<evidence type="ECO:0000256" key="6">
    <source>
        <dbReference type="ARBA" id="ARBA00022692"/>
    </source>
</evidence>
<evidence type="ECO:0000256" key="7">
    <source>
        <dbReference type="ARBA" id="ARBA00022723"/>
    </source>
</evidence>
<dbReference type="GO" id="GO:0004129">
    <property type="term" value="F:cytochrome-c oxidase activity"/>
    <property type="evidence" value="ECO:0007669"/>
    <property type="project" value="UniProtKB-EC"/>
</dbReference>
<comment type="similarity">
    <text evidence="2 16">Belongs to the cytochrome c oxidase subunit 2 family.</text>
</comment>
<evidence type="ECO:0000259" key="21">
    <source>
        <dbReference type="PROSITE" id="PS50999"/>
    </source>
</evidence>
<feature type="region of interest" description="Disordered" evidence="18">
    <location>
        <begin position="338"/>
        <end position="423"/>
    </location>
</feature>
<dbReference type="SUPFAM" id="SSF46626">
    <property type="entry name" value="Cytochrome c"/>
    <property type="match status" value="1"/>
</dbReference>
<dbReference type="PROSITE" id="PS51007">
    <property type="entry name" value="CYTC"/>
    <property type="match status" value="1"/>
</dbReference>
<dbReference type="OrthoDB" id="9773456at2"/>
<dbReference type="GO" id="GO:0016491">
    <property type="term" value="F:oxidoreductase activity"/>
    <property type="evidence" value="ECO:0007669"/>
    <property type="project" value="UniProtKB-KW"/>
</dbReference>
<dbReference type="EMBL" id="CP036268">
    <property type="protein sequence ID" value="QDT38225.1"/>
    <property type="molecule type" value="Genomic_DNA"/>
</dbReference>
<dbReference type="InterPro" id="IPR011759">
    <property type="entry name" value="Cyt_c_oxidase_su2_TM_dom"/>
</dbReference>
<keyword evidence="9 16" id="KW-0249">Electron transport</keyword>
<dbReference type="GO" id="GO:0042773">
    <property type="term" value="P:ATP synthesis coupled electron transport"/>
    <property type="evidence" value="ECO:0007669"/>
    <property type="project" value="TreeGrafter"/>
</dbReference>
<dbReference type="NCBIfam" id="TIGR02866">
    <property type="entry name" value="CoxB"/>
    <property type="match status" value="1"/>
</dbReference>
<dbReference type="AlphaFoldDB" id="A0A517R2X1"/>
<keyword evidence="4 15" id="KW-0349">Heme</keyword>
<dbReference type="PANTHER" id="PTHR22888">
    <property type="entry name" value="CYTOCHROME C OXIDASE, SUBUNIT II"/>
    <property type="match status" value="1"/>
</dbReference>
<dbReference type="CDD" id="cd13915">
    <property type="entry name" value="CuRO_HCO_II_like_2"/>
    <property type="match status" value="1"/>
</dbReference>
<keyword evidence="11 15" id="KW-0408">Iron</keyword>
<evidence type="ECO:0000256" key="2">
    <source>
        <dbReference type="ARBA" id="ARBA00007866"/>
    </source>
</evidence>
<name>A0A517R2X1_9PLAN</name>
<keyword evidence="23" id="KW-0560">Oxidoreductase</keyword>
<evidence type="ECO:0000256" key="10">
    <source>
        <dbReference type="ARBA" id="ARBA00022989"/>
    </source>
</evidence>
<evidence type="ECO:0000256" key="1">
    <source>
        <dbReference type="ARBA" id="ARBA00004141"/>
    </source>
</evidence>
<dbReference type="KEGG" id="svp:Pan189_26150"/>
<keyword evidence="10 19" id="KW-1133">Transmembrane helix</keyword>
<evidence type="ECO:0000256" key="18">
    <source>
        <dbReference type="SAM" id="MobiDB-lite"/>
    </source>
</evidence>
<dbReference type="Gene3D" id="1.10.287.90">
    <property type="match status" value="1"/>
</dbReference>
<dbReference type="Pfam" id="PF00116">
    <property type="entry name" value="COX2"/>
    <property type="match status" value="1"/>
</dbReference>
<dbReference type="InterPro" id="IPR036909">
    <property type="entry name" value="Cyt_c-like_dom_sf"/>
</dbReference>
<dbReference type="InterPro" id="IPR009056">
    <property type="entry name" value="Cyt_c-like_dom"/>
</dbReference>
<keyword evidence="12 17" id="KW-0186">Copper</keyword>
<keyword evidence="13 19" id="KW-0472">Membrane</keyword>
<evidence type="ECO:0000313" key="24">
    <source>
        <dbReference type="Proteomes" id="UP000317318"/>
    </source>
</evidence>
<comment type="cofactor">
    <cofactor evidence="17">
        <name>Cu cation</name>
        <dbReference type="ChEBI" id="CHEBI:23378"/>
    </cofactor>
    <text evidence="17">Binds a copper A center.</text>
</comment>
<evidence type="ECO:0000256" key="3">
    <source>
        <dbReference type="ARBA" id="ARBA00022448"/>
    </source>
</evidence>
<feature type="domain" description="Cytochrome oxidase subunit II copper A binding" evidence="20">
    <location>
        <begin position="108"/>
        <end position="224"/>
    </location>
</feature>
<keyword evidence="5 16" id="KW-0679">Respiratory chain</keyword>
<keyword evidence="7 15" id="KW-0479">Metal-binding</keyword>
<dbReference type="PROSITE" id="PS50999">
    <property type="entry name" value="COX2_TM"/>
    <property type="match status" value="1"/>
</dbReference>
<evidence type="ECO:0000256" key="12">
    <source>
        <dbReference type="ARBA" id="ARBA00023008"/>
    </source>
</evidence>
<keyword evidence="3 16" id="KW-0813">Transport</keyword>
<evidence type="ECO:0000313" key="23">
    <source>
        <dbReference type="EMBL" id="QDT38225.1"/>
    </source>
</evidence>
<accession>A0A517R2X1</accession>
<dbReference type="GO" id="GO:0020037">
    <property type="term" value="F:heme binding"/>
    <property type="evidence" value="ECO:0007669"/>
    <property type="project" value="InterPro"/>
</dbReference>
<evidence type="ECO:0000259" key="20">
    <source>
        <dbReference type="PROSITE" id="PS50857"/>
    </source>
</evidence>
<keyword evidence="24" id="KW-1185">Reference proteome</keyword>
<dbReference type="GO" id="GO:0005507">
    <property type="term" value="F:copper ion binding"/>
    <property type="evidence" value="ECO:0007669"/>
    <property type="project" value="InterPro"/>
</dbReference>
<dbReference type="RefSeq" id="WP_145364300.1">
    <property type="nucleotide sequence ID" value="NZ_CP036268.1"/>
</dbReference>
<keyword evidence="8" id="KW-1278">Translocase</keyword>
<evidence type="ECO:0000256" key="9">
    <source>
        <dbReference type="ARBA" id="ARBA00022982"/>
    </source>
</evidence>
<dbReference type="Pfam" id="PF02790">
    <property type="entry name" value="COX2_TM"/>
    <property type="match status" value="1"/>
</dbReference>
<gene>
    <name evidence="23" type="primary">ctaC</name>
    <name evidence="23" type="ORF">Pan189_26150</name>
</gene>
<organism evidence="23 24">
    <name type="scientific">Stratiformator vulcanicus</name>
    <dbReference type="NCBI Taxonomy" id="2527980"/>
    <lineage>
        <taxon>Bacteria</taxon>
        <taxon>Pseudomonadati</taxon>
        <taxon>Planctomycetota</taxon>
        <taxon>Planctomycetia</taxon>
        <taxon>Planctomycetales</taxon>
        <taxon>Planctomycetaceae</taxon>
        <taxon>Stratiformator</taxon>
    </lineage>
</organism>
<dbReference type="PANTHER" id="PTHR22888:SF9">
    <property type="entry name" value="CYTOCHROME C OXIDASE SUBUNIT 2"/>
    <property type="match status" value="1"/>
</dbReference>
<sequence>MNFLNQLNPMFGEGGGFWFPRAASTTAYHVDSLFDLILWICIVFFVIIVAVMLYFMIAYRRREGVEAVRTATHNDVLEITWSVIPTLLIFVIFAKGFAGYLDMRTPPENTYIVNVYAKKWGWTFKYPNGVISSNLHVPAGVPVELKMQSEDVIHSFFVPAFRVKQDIVPGRIATTWFEATMTEEDGQMVEYDLFCTEYCGQQHADMKAKAVVHERKSFDCWLVYERQKLLDMPPIDLGKILYEQRGCVGCHSIDGTRKVGPSFNKTFGQEHKFSNADPVVGDEEYVRESIRYPQRKVREGYGGVMPAYPESQLEMLELDALIAYIKSVNEDEQIRDEAFGNNLPPSQQKDEDSEEGEGGDESASDADPLAECEEYLESFKAMGAAPSADGMNASDMPEAETEDGTSGGEESGSTIGSDAAPDA</sequence>
<comment type="function">
    <text evidence="14 17">Subunits I and II form the functional core of the enzyme complex. Electrons originating in cytochrome c are transferred via heme a and Cu(A) to the binuclear center formed by heme a3 and Cu(B).</text>
</comment>
<dbReference type="InterPro" id="IPR036257">
    <property type="entry name" value="Cyt_c_oxidase_su2_TM_sf"/>
</dbReference>
<protein>
    <recommendedName>
        <fullName evidence="17">Cytochrome c oxidase subunit 2</fullName>
        <ecNumber evidence="17">7.1.1.9</ecNumber>
    </recommendedName>
</protein>
<dbReference type="Gene3D" id="2.60.40.420">
    <property type="entry name" value="Cupredoxins - blue copper proteins"/>
    <property type="match status" value="1"/>
</dbReference>
<dbReference type="Proteomes" id="UP000317318">
    <property type="component" value="Chromosome"/>
</dbReference>
<dbReference type="GO" id="GO:0005886">
    <property type="term" value="C:plasma membrane"/>
    <property type="evidence" value="ECO:0007669"/>
    <property type="project" value="UniProtKB-SubCell"/>
</dbReference>
<comment type="catalytic activity">
    <reaction evidence="17">
        <text>4 Fe(II)-[cytochrome c] + O2 + 8 H(+)(in) = 4 Fe(III)-[cytochrome c] + 2 H2O + 4 H(+)(out)</text>
        <dbReference type="Rhea" id="RHEA:11436"/>
        <dbReference type="Rhea" id="RHEA-COMP:10350"/>
        <dbReference type="Rhea" id="RHEA-COMP:14399"/>
        <dbReference type="ChEBI" id="CHEBI:15377"/>
        <dbReference type="ChEBI" id="CHEBI:15378"/>
        <dbReference type="ChEBI" id="CHEBI:15379"/>
        <dbReference type="ChEBI" id="CHEBI:29033"/>
        <dbReference type="ChEBI" id="CHEBI:29034"/>
        <dbReference type="EC" id="7.1.1.9"/>
    </reaction>
</comment>
<evidence type="ECO:0000256" key="19">
    <source>
        <dbReference type="SAM" id="Phobius"/>
    </source>
</evidence>
<dbReference type="InterPro" id="IPR045187">
    <property type="entry name" value="CcO_II"/>
</dbReference>
<evidence type="ECO:0000256" key="14">
    <source>
        <dbReference type="ARBA" id="ARBA00024688"/>
    </source>
</evidence>
<dbReference type="SUPFAM" id="SSF81464">
    <property type="entry name" value="Cytochrome c oxidase subunit II-like, transmembrane region"/>
    <property type="match status" value="1"/>
</dbReference>
<dbReference type="InterPro" id="IPR008972">
    <property type="entry name" value="Cupredoxin"/>
</dbReference>
<dbReference type="PROSITE" id="PS00078">
    <property type="entry name" value="COX2"/>
    <property type="match status" value="1"/>
</dbReference>
<evidence type="ECO:0000256" key="11">
    <source>
        <dbReference type="ARBA" id="ARBA00023004"/>
    </source>
</evidence>
<comment type="subcellular location">
    <subcellularLocation>
        <location evidence="16">Cell membrane</location>
        <topology evidence="16">Multi-pass membrane protein</topology>
    </subcellularLocation>
    <subcellularLocation>
        <location evidence="1">Membrane</location>
        <topology evidence="1">Multi-pass membrane protein</topology>
    </subcellularLocation>
</comment>
<dbReference type="SUPFAM" id="SSF49503">
    <property type="entry name" value="Cupredoxins"/>
    <property type="match status" value="1"/>
</dbReference>
<feature type="compositionally biased region" description="Acidic residues" evidence="18">
    <location>
        <begin position="351"/>
        <end position="376"/>
    </location>
</feature>
<evidence type="ECO:0000256" key="17">
    <source>
        <dbReference type="RuleBase" id="RU004024"/>
    </source>
</evidence>
<dbReference type="Gene3D" id="1.10.760.10">
    <property type="entry name" value="Cytochrome c-like domain"/>
    <property type="match status" value="1"/>
</dbReference>
<evidence type="ECO:0000256" key="5">
    <source>
        <dbReference type="ARBA" id="ARBA00022660"/>
    </source>
</evidence>
<dbReference type="EC" id="7.1.1.9" evidence="17"/>
<keyword evidence="6 16" id="KW-0812">Transmembrane</keyword>
<dbReference type="InterPro" id="IPR002429">
    <property type="entry name" value="CcO_II-like_C"/>
</dbReference>
<feature type="transmembrane region" description="Helical" evidence="19">
    <location>
        <begin position="79"/>
        <end position="101"/>
    </location>
</feature>
<proteinExistence type="inferred from homology"/>
<evidence type="ECO:0000256" key="8">
    <source>
        <dbReference type="ARBA" id="ARBA00022967"/>
    </source>
</evidence>
<dbReference type="Pfam" id="PF00034">
    <property type="entry name" value="Cytochrom_C"/>
    <property type="match status" value="1"/>
</dbReference>
<feature type="transmembrane region" description="Helical" evidence="19">
    <location>
        <begin position="36"/>
        <end position="59"/>
    </location>
</feature>
<feature type="domain" description="Cytochrome oxidase subunit II transmembrane region profile" evidence="21">
    <location>
        <begin position="11"/>
        <end position="107"/>
    </location>
</feature>